<evidence type="ECO:0000256" key="5">
    <source>
        <dbReference type="ARBA" id="ARBA00022475"/>
    </source>
</evidence>
<dbReference type="Pfam" id="PF07714">
    <property type="entry name" value="PK_Tyr_Ser-Thr"/>
    <property type="match status" value="1"/>
</dbReference>
<comment type="catalytic activity">
    <reaction evidence="1 15">
        <text>GTP = 3',5'-cyclic GMP + diphosphate</text>
        <dbReference type="Rhea" id="RHEA:13665"/>
        <dbReference type="ChEBI" id="CHEBI:33019"/>
        <dbReference type="ChEBI" id="CHEBI:37565"/>
        <dbReference type="ChEBI" id="CHEBI:57746"/>
        <dbReference type="EC" id="4.6.1.2"/>
    </reaction>
</comment>
<dbReference type="GO" id="GO:0004672">
    <property type="term" value="F:protein kinase activity"/>
    <property type="evidence" value="ECO:0007669"/>
    <property type="project" value="InterPro"/>
</dbReference>
<dbReference type="OrthoDB" id="1890790at2759"/>
<evidence type="ECO:0000256" key="8">
    <source>
        <dbReference type="ARBA" id="ARBA00022741"/>
    </source>
</evidence>
<dbReference type="SMART" id="SM00044">
    <property type="entry name" value="CYCc"/>
    <property type="match status" value="1"/>
</dbReference>
<feature type="domain" description="Protein kinase" evidence="16">
    <location>
        <begin position="1"/>
        <end position="248"/>
    </location>
</feature>
<keyword evidence="10" id="KW-0472">Membrane</keyword>
<keyword evidence="11" id="KW-0325">Glycoprotein</keyword>
<evidence type="ECO:0000256" key="12">
    <source>
        <dbReference type="ARBA" id="ARBA00023239"/>
    </source>
</evidence>
<dbReference type="EC" id="4.6.1.2" evidence="4 15"/>
<keyword evidence="12 14" id="KW-0456">Lyase</keyword>
<feature type="domain" description="Guanylate cyclase" evidence="17">
    <location>
        <begin position="311"/>
        <end position="441"/>
    </location>
</feature>
<proteinExistence type="inferred from homology"/>
<comment type="subcellular location">
    <subcellularLocation>
        <location evidence="3">Cell membrane</location>
    </subcellularLocation>
    <subcellularLocation>
        <location evidence="2">Membrane</location>
        <topology evidence="2">Single-pass membrane protein</topology>
    </subcellularLocation>
</comment>
<dbReference type="SUPFAM" id="SSF56112">
    <property type="entry name" value="Protein kinase-like (PK-like)"/>
    <property type="match status" value="1"/>
</dbReference>
<sequence length="496" mass="56920">MNRNVLLELKHMKENCHENLIRFIGLCPDEPHIFVITDYAQKGNLRDLLDNEAFHIDWPFRFSLLSDIVEGMNFIHNCAIEFHGRLKSTNCVIDRRLVVKLTDYGLRSLINQSVNDSNRDLKSLLWTAPEFLRMKNPHNHGSQKGDVYSFAIVLQEIVTRTAPFETPANRDGSNPCPFNTASIINRLKSGSKPYCRPNIPESDVECPPVVRELIIDCWSEDAANRPTFEYIKNSLKKATRDQGTGNFLENLLLRMEQYANDLEKLVENKTAAFFEEKRKVEEILYEVLPRYVVQQLKFGNNVRPESFECVTIFFSDIIDFAELSSNSNPMQIVELLNDVYSVFDAIIANHDVYKVETVGEAYMVVSGLPINNGNEHVREICRMSLELLQEIKKFKIKHMPENCLQLRIGIHSGPCAAGVIGLKMPRYCLFGDTINTASRMETHGERKPHIVSQAVIHVFFFSHSLNDSNENPHQLRNEKGKGKVETYWLLKENDSL</sequence>
<evidence type="ECO:0000256" key="13">
    <source>
        <dbReference type="ARBA" id="ARBA00023293"/>
    </source>
</evidence>
<dbReference type="Pfam" id="PF00211">
    <property type="entry name" value="Guanylate_cyc"/>
    <property type="match status" value="1"/>
</dbReference>
<dbReference type="InterPro" id="IPR018297">
    <property type="entry name" value="A/G_cyclase_CS"/>
</dbReference>
<dbReference type="PANTHER" id="PTHR11920">
    <property type="entry name" value="GUANYLYL CYCLASE"/>
    <property type="match status" value="1"/>
</dbReference>
<keyword evidence="7" id="KW-0732">Signal</keyword>
<keyword evidence="19" id="KW-1185">Reference proteome</keyword>
<dbReference type="Proteomes" id="UP000288716">
    <property type="component" value="Unassembled WGS sequence"/>
</dbReference>
<keyword evidence="13 15" id="KW-0141">cGMP biosynthesis</keyword>
<dbReference type="GO" id="GO:0001653">
    <property type="term" value="F:peptide receptor activity"/>
    <property type="evidence" value="ECO:0007669"/>
    <property type="project" value="TreeGrafter"/>
</dbReference>
<dbReference type="Gene3D" id="3.30.70.1230">
    <property type="entry name" value="Nucleotide cyclase"/>
    <property type="match status" value="1"/>
</dbReference>
<dbReference type="GO" id="GO:0005886">
    <property type="term" value="C:plasma membrane"/>
    <property type="evidence" value="ECO:0007669"/>
    <property type="project" value="UniProtKB-SubCell"/>
</dbReference>
<accession>A0A443SLN1</accession>
<evidence type="ECO:0000256" key="11">
    <source>
        <dbReference type="ARBA" id="ARBA00023180"/>
    </source>
</evidence>
<dbReference type="PROSITE" id="PS50125">
    <property type="entry name" value="GUANYLATE_CYCLASE_2"/>
    <property type="match status" value="1"/>
</dbReference>
<gene>
    <name evidence="18" type="ORF">B4U80_00852</name>
</gene>
<reference evidence="18 19" key="1">
    <citation type="journal article" date="2018" name="Gigascience">
        <title>Genomes of trombidid mites reveal novel predicted allergens and laterally-transferred genes associated with secondary metabolism.</title>
        <authorList>
            <person name="Dong X."/>
            <person name="Chaisiri K."/>
            <person name="Xia D."/>
            <person name="Armstrong S.D."/>
            <person name="Fang Y."/>
            <person name="Donnelly M.J."/>
            <person name="Kadowaki T."/>
            <person name="McGarry J.W."/>
            <person name="Darby A.C."/>
            <person name="Makepeace B.L."/>
        </authorList>
    </citation>
    <scope>NUCLEOTIDE SEQUENCE [LARGE SCALE GENOMIC DNA]</scope>
    <source>
        <strain evidence="18">UoL-UT</strain>
    </source>
</reference>
<dbReference type="EMBL" id="NCKV01001382">
    <property type="protein sequence ID" value="RWS28434.1"/>
    <property type="molecule type" value="Genomic_DNA"/>
</dbReference>
<evidence type="ECO:0000256" key="15">
    <source>
        <dbReference type="RuleBase" id="RU003431"/>
    </source>
</evidence>
<dbReference type="InterPro" id="IPR011009">
    <property type="entry name" value="Kinase-like_dom_sf"/>
</dbReference>
<keyword evidence="6" id="KW-0812">Transmembrane</keyword>
<keyword evidence="9" id="KW-1133">Transmembrane helix</keyword>
<dbReference type="CDD" id="cd07302">
    <property type="entry name" value="CHD"/>
    <property type="match status" value="1"/>
</dbReference>
<dbReference type="GO" id="GO:0007168">
    <property type="term" value="P:receptor guanylyl cyclase signaling pathway"/>
    <property type="evidence" value="ECO:0007669"/>
    <property type="project" value="TreeGrafter"/>
</dbReference>
<evidence type="ECO:0000256" key="4">
    <source>
        <dbReference type="ARBA" id="ARBA00012202"/>
    </source>
</evidence>
<comment type="similarity">
    <text evidence="14">Belongs to the adenylyl cyclase class-4/guanylyl cyclase family.</text>
</comment>
<dbReference type="Gene3D" id="1.10.510.10">
    <property type="entry name" value="Transferase(Phosphotransferase) domain 1"/>
    <property type="match status" value="1"/>
</dbReference>
<keyword evidence="8" id="KW-0547">Nucleotide-binding</keyword>
<dbReference type="GO" id="GO:0035556">
    <property type="term" value="P:intracellular signal transduction"/>
    <property type="evidence" value="ECO:0007669"/>
    <property type="project" value="InterPro"/>
</dbReference>
<evidence type="ECO:0000259" key="17">
    <source>
        <dbReference type="PROSITE" id="PS50125"/>
    </source>
</evidence>
<comment type="caution">
    <text evidence="18">The sequence shown here is derived from an EMBL/GenBank/DDBJ whole genome shotgun (WGS) entry which is preliminary data.</text>
</comment>
<dbReference type="InterPro" id="IPR029787">
    <property type="entry name" value="Nucleotide_cyclase"/>
</dbReference>
<evidence type="ECO:0000256" key="3">
    <source>
        <dbReference type="ARBA" id="ARBA00004236"/>
    </source>
</evidence>
<evidence type="ECO:0000256" key="9">
    <source>
        <dbReference type="ARBA" id="ARBA00022989"/>
    </source>
</evidence>
<dbReference type="PROSITE" id="PS00452">
    <property type="entry name" value="GUANYLATE_CYCLASE_1"/>
    <property type="match status" value="1"/>
</dbReference>
<evidence type="ECO:0000313" key="19">
    <source>
        <dbReference type="Proteomes" id="UP000288716"/>
    </source>
</evidence>
<keyword evidence="18" id="KW-0675">Receptor</keyword>
<evidence type="ECO:0000256" key="1">
    <source>
        <dbReference type="ARBA" id="ARBA00001436"/>
    </source>
</evidence>
<dbReference type="GO" id="GO:0004383">
    <property type="term" value="F:guanylate cyclase activity"/>
    <property type="evidence" value="ECO:0007669"/>
    <property type="project" value="UniProtKB-EC"/>
</dbReference>
<protein>
    <recommendedName>
        <fullName evidence="4 15">Guanylate cyclase</fullName>
        <ecNumber evidence="4 15">4.6.1.2</ecNumber>
    </recommendedName>
</protein>
<dbReference type="PROSITE" id="PS50011">
    <property type="entry name" value="PROTEIN_KINASE_DOM"/>
    <property type="match status" value="1"/>
</dbReference>
<evidence type="ECO:0000313" key="18">
    <source>
        <dbReference type="EMBL" id="RWS28434.1"/>
    </source>
</evidence>
<dbReference type="InterPro" id="IPR001245">
    <property type="entry name" value="Ser-Thr/Tyr_kinase_cat_dom"/>
</dbReference>
<evidence type="ECO:0000259" key="16">
    <source>
        <dbReference type="PROSITE" id="PS50011"/>
    </source>
</evidence>
<name>A0A443SLN1_9ACAR</name>
<dbReference type="AlphaFoldDB" id="A0A443SLN1"/>
<evidence type="ECO:0000256" key="2">
    <source>
        <dbReference type="ARBA" id="ARBA00004167"/>
    </source>
</evidence>
<dbReference type="InterPro" id="IPR001054">
    <property type="entry name" value="A/G_cyclase"/>
</dbReference>
<dbReference type="GO" id="GO:0004016">
    <property type="term" value="F:adenylate cyclase activity"/>
    <property type="evidence" value="ECO:0007669"/>
    <property type="project" value="TreeGrafter"/>
</dbReference>
<dbReference type="SUPFAM" id="SSF55073">
    <property type="entry name" value="Nucleotide cyclase"/>
    <property type="match status" value="1"/>
</dbReference>
<dbReference type="GO" id="GO:0005524">
    <property type="term" value="F:ATP binding"/>
    <property type="evidence" value="ECO:0007669"/>
    <property type="project" value="InterPro"/>
</dbReference>
<evidence type="ECO:0000256" key="10">
    <source>
        <dbReference type="ARBA" id="ARBA00023136"/>
    </source>
</evidence>
<dbReference type="InterPro" id="IPR050401">
    <property type="entry name" value="Cyclic_nucleotide_synthase"/>
</dbReference>
<evidence type="ECO:0000256" key="14">
    <source>
        <dbReference type="RuleBase" id="RU000405"/>
    </source>
</evidence>
<keyword evidence="5" id="KW-1003">Cell membrane</keyword>
<dbReference type="InterPro" id="IPR000719">
    <property type="entry name" value="Prot_kinase_dom"/>
</dbReference>
<dbReference type="PANTHER" id="PTHR11920:SF494">
    <property type="entry name" value="ATRIAL NATRIURETIC PEPTIDE RECEPTOR 2"/>
    <property type="match status" value="1"/>
</dbReference>
<evidence type="ECO:0000256" key="6">
    <source>
        <dbReference type="ARBA" id="ARBA00022692"/>
    </source>
</evidence>
<dbReference type="VEuPathDB" id="VectorBase:LDEU003601"/>
<dbReference type="STRING" id="299467.A0A443SLN1"/>
<dbReference type="FunFam" id="3.30.70.1230:FF:000050">
    <property type="entry name" value="Guanylate cyclase"/>
    <property type="match status" value="1"/>
</dbReference>
<evidence type="ECO:0000256" key="7">
    <source>
        <dbReference type="ARBA" id="ARBA00022729"/>
    </source>
</evidence>
<organism evidence="18 19">
    <name type="scientific">Leptotrombidium deliense</name>
    <dbReference type="NCBI Taxonomy" id="299467"/>
    <lineage>
        <taxon>Eukaryota</taxon>
        <taxon>Metazoa</taxon>
        <taxon>Ecdysozoa</taxon>
        <taxon>Arthropoda</taxon>
        <taxon>Chelicerata</taxon>
        <taxon>Arachnida</taxon>
        <taxon>Acari</taxon>
        <taxon>Acariformes</taxon>
        <taxon>Trombidiformes</taxon>
        <taxon>Prostigmata</taxon>
        <taxon>Anystina</taxon>
        <taxon>Parasitengona</taxon>
        <taxon>Trombiculoidea</taxon>
        <taxon>Trombiculidae</taxon>
        <taxon>Leptotrombidium</taxon>
    </lineage>
</organism>